<name>F0V2F7_MYCS3</name>
<keyword evidence="1" id="KW-0680">Restriction system</keyword>
<reference evidence="4 5" key="1">
    <citation type="journal article" date="2011" name="J. Bacteriol.">
        <title>Complete genome sequence of the hemotrophic Mycoplasma suis strain KI3806.</title>
        <authorList>
            <person name="Oehlerking J."/>
            <person name="Kube M."/>
            <person name="Felder K.M."/>
            <person name="Matter D."/>
            <person name="Wittenbrink M.M."/>
            <person name="Schwarzenbach S."/>
            <person name="Kramer M.M."/>
            <person name="Hoelzle K."/>
            <person name="Hoelzle L.E."/>
        </authorList>
    </citation>
    <scope>NUCLEOTIDE SEQUENCE [LARGE SCALE GENOMIC DNA]</scope>
    <source>
        <strain evidence="5">KI_3806</strain>
    </source>
</reference>
<organism evidence="4 5">
    <name type="scientific">Mycoplasma suis (strain KI_3806)</name>
    <dbReference type="NCBI Taxonomy" id="708248"/>
    <lineage>
        <taxon>Bacteria</taxon>
        <taxon>Bacillati</taxon>
        <taxon>Mycoplasmatota</taxon>
        <taxon>Mollicutes</taxon>
        <taxon>Mycoplasmataceae</taxon>
        <taxon>Mycoplasma</taxon>
    </lineage>
</organism>
<feature type="coiled-coil region" evidence="3">
    <location>
        <begin position="69"/>
        <end position="103"/>
    </location>
</feature>
<dbReference type="KEGG" id="msk:MSUIS_07450"/>
<dbReference type="REBASE" id="34145">
    <property type="entry name" value="S2.Msu3806ORF7430P"/>
</dbReference>
<dbReference type="AlphaFoldDB" id="F0V2F7"/>
<sequence>MFRGKFEASNNCFVVFDKRIKKFSLLYLLQEAIKINLENFYKEDSGGIKHLKSKKLSELKIIIPDNKTLEKFNEICENIQLKIENLQKNIERLEIMKNDLHKMIFNQKISVI</sequence>
<dbReference type="SUPFAM" id="SSF116734">
    <property type="entry name" value="DNA methylase specificity domain"/>
    <property type="match status" value="1"/>
</dbReference>
<dbReference type="Gene3D" id="3.90.220.20">
    <property type="entry name" value="DNA methylase specificity domains"/>
    <property type="match status" value="1"/>
</dbReference>
<dbReference type="Proteomes" id="UP000008645">
    <property type="component" value="Chromosome"/>
</dbReference>
<evidence type="ECO:0000256" key="1">
    <source>
        <dbReference type="ARBA" id="ARBA00022747"/>
    </source>
</evidence>
<proteinExistence type="predicted"/>
<protein>
    <submittedName>
        <fullName evidence="4">Uncharacterized protein</fullName>
    </submittedName>
</protein>
<evidence type="ECO:0000313" key="4">
    <source>
        <dbReference type="EMBL" id="CBZ40838.1"/>
    </source>
</evidence>
<gene>
    <name evidence="4" type="ORF">MSUIS_07450</name>
</gene>
<dbReference type="GO" id="GO:0009307">
    <property type="term" value="P:DNA restriction-modification system"/>
    <property type="evidence" value="ECO:0007669"/>
    <property type="project" value="UniProtKB-KW"/>
</dbReference>
<accession>F0V2F7</accession>
<evidence type="ECO:0000256" key="2">
    <source>
        <dbReference type="ARBA" id="ARBA00023125"/>
    </source>
</evidence>
<evidence type="ECO:0000256" key="3">
    <source>
        <dbReference type="SAM" id="Coils"/>
    </source>
</evidence>
<dbReference type="EMBL" id="FQ790233">
    <property type="protein sequence ID" value="CBZ40838.1"/>
    <property type="molecule type" value="Genomic_DNA"/>
</dbReference>
<dbReference type="InterPro" id="IPR044946">
    <property type="entry name" value="Restrct_endonuc_typeI_TRD_sf"/>
</dbReference>
<dbReference type="GO" id="GO:0003677">
    <property type="term" value="F:DNA binding"/>
    <property type="evidence" value="ECO:0007669"/>
    <property type="project" value="UniProtKB-KW"/>
</dbReference>
<keyword evidence="2" id="KW-0238">DNA-binding</keyword>
<evidence type="ECO:0000313" key="5">
    <source>
        <dbReference type="Proteomes" id="UP000008645"/>
    </source>
</evidence>
<keyword evidence="3" id="KW-0175">Coiled coil</keyword>
<dbReference type="HOGENOM" id="CLU_122814_0_0_14"/>